<dbReference type="InterPro" id="IPR041581">
    <property type="entry name" value="Glyoxalase_6"/>
</dbReference>
<dbReference type="PANTHER" id="PTHR33993:SF5">
    <property type="entry name" value="GLYOXALASE"/>
    <property type="match status" value="1"/>
</dbReference>
<protein>
    <submittedName>
        <fullName evidence="2">Glyoxalase/bleomycin resistance protein/dioxygenase</fullName>
    </submittedName>
</protein>
<dbReference type="KEGG" id="ksd:KS2013_1037"/>
<dbReference type="InterPro" id="IPR052164">
    <property type="entry name" value="Anthracycline_SecMetBiosynth"/>
</dbReference>
<sequence>MGKVIGLGGVFFKSKNRKSLAAWYRDTLGLEIDPSYGGTHFMQANAPKNAYTVWSPFTDNTDYFQPSSKEFMINFIVDNVDECLTQVVRNGGQTVGNKTEDEFGIFGWFMDPEGNKIELWQPNK</sequence>
<dbReference type="PANTHER" id="PTHR33993">
    <property type="entry name" value="GLYOXALASE-RELATED"/>
    <property type="match status" value="1"/>
</dbReference>
<dbReference type="Proteomes" id="UP000094147">
    <property type="component" value="Chromosome"/>
</dbReference>
<reference evidence="3" key="1">
    <citation type="submission" date="2015-08" db="EMBL/GenBank/DDBJ databases">
        <authorList>
            <person name="Kim K.M."/>
        </authorList>
    </citation>
    <scope>NUCLEOTIDE SEQUENCE [LARGE SCALE GENOMIC DNA]</scope>
    <source>
        <strain evidence="3">KCTC 23892</strain>
    </source>
</reference>
<evidence type="ECO:0000313" key="2">
    <source>
        <dbReference type="EMBL" id="AOE49757.1"/>
    </source>
</evidence>
<accession>A0A1B3BAC5</accession>
<dbReference type="InterPro" id="IPR037523">
    <property type="entry name" value="VOC_core"/>
</dbReference>
<organism evidence="2 3">
    <name type="scientific">Kangiella sediminilitoris</name>
    <dbReference type="NCBI Taxonomy" id="1144748"/>
    <lineage>
        <taxon>Bacteria</taxon>
        <taxon>Pseudomonadati</taxon>
        <taxon>Pseudomonadota</taxon>
        <taxon>Gammaproteobacteria</taxon>
        <taxon>Kangiellales</taxon>
        <taxon>Kangiellaceae</taxon>
        <taxon>Kangiella</taxon>
    </lineage>
</organism>
<proteinExistence type="predicted"/>
<name>A0A1B3BAC5_9GAMM</name>
<dbReference type="SUPFAM" id="SSF54593">
    <property type="entry name" value="Glyoxalase/Bleomycin resistance protein/Dihydroxybiphenyl dioxygenase"/>
    <property type="match status" value="1"/>
</dbReference>
<dbReference type="EMBL" id="CP012418">
    <property type="protein sequence ID" value="AOE49757.1"/>
    <property type="molecule type" value="Genomic_DNA"/>
</dbReference>
<evidence type="ECO:0000313" key="3">
    <source>
        <dbReference type="Proteomes" id="UP000094147"/>
    </source>
</evidence>
<dbReference type="InterPro" id="IPR029068">
    <property type="entry name" value="Glyas_Bleomycin-R_OHBP_Dase"/>
</dbReference>
<dbReference type="Gene3D" id="3.10.180.10">
    <property type="entry name" value="2,3-Dihydroxybiphenyl 1,2-Dioxygenase, domain 1"/>
    <property type="match status" value="1"/>
</dbReference>
<dbReference type="AlphaFoldDB" id="A0A1B3BAC5"/>
<feature type="domain" description="VOC" evidence="1">
    <location>
        <begin position="6"/>
        <end position="122"/>
    </location>
</feature>
<dbReference type="OrthoDB" id="9799428at2"/>
<dbReference type="STRING" id="1144748.KS2013_1037"/>
<gene>
    <name evidence="2" type="ORF">KS2013_1037</name>
</gene>
<keyword evidence="2" id="KW-0223">Dioxygenase</keyword>
<dbReference type="PROSITE" id="PS51819">
    <property type="entry name" value="VOC"/>
    <property type="match status" value="1"/>
</dbReference>
<dbReference type="GO" id="GO:0051213">
    <property type="term" value="F:dioxygenase activity"/>
    <property type="evidence" value="ECO:0007669"/>
    <property type="project" value="UniProtKB-KW"/>
</dbReference>
<keyword evidence="2" id="KW-0560">Oxidoreductase</keyword>
<keyword evidence="3" id="KW-1185">Reference proteome</keyword>
<evidence type="ECO:0000259" key="1">
    <source>
        <dbReference type="PROSITE" id="PS51819"/>
    </source>
</evidence>
<dbReference type="Pfam" id="PF18029">
    <property type="entry name" value="Glyoxalase_6"/>
    <property type="match status" value="1"/>
</dbReference>
<dbReference type="RefSeq" id="WP_068990758.1">
    <property type="nucleotide sequence ID" value="NZ_CP012418.1"/>
</dbReference>